<evidence type="ECO:0000256" key="1">
    <source>
        <dbReference type="SAM" id="MobiDB-lite"/>
    </source>
</evidence>
<dbReference type="Proteomes" id="UP001492380">
    <property type="component" value="Unassembled WGS sequence"/>
</dbReference>
<keyword evidence="3" id="KW-1185">Reference proteome</keyword>
<name>A0ABR1YQC7_9PEZI</name>
<feature type="region of interest" description="Disordered" evidence="1">
    <location>
        <begin position="54"/>
        <end position="100"/>
    </location>
</feature>
<sequence length="242" mass="26957">MPKNAASIDEMAEQPVAKRARLMSSVSTVLTWRDPRRFSDHEIQVPDCDLLGCNHQSGQGQDKSEHRSVPKAEDSTTTSEKTNPCLSFGPYLESSTGPQRANNHCKDPEILMADTMENAPHILPRQYTIDPTTSAARWTRELSPSISLMHSTAPEINKWAQSPGIKSSLKKQREGANLQRAAPVLAATQQMDDFDFPRSMYPYGAWGVKRPLKNAYLPKRPETKQRSNLYISATPDSFGAES</sequence>
<feature type="compositionally biased region" description="Basic and acidic residues" evidence="1">
    <location>
        <begin position="62"/>
        <end position="74"/>
    </location>
</feature>
<gene>
    <name evidence="2" type="ORF">HDK90DRAFT_465991</name>
</gene>
<accession>A0ABR1YQC7</accession>
<dbReference type="EMBL" id="JBBWRZ010000005">
    <property type="protein sequence ID" value="KAK8235654.1"/>
    <property type="molecule type" value="Genomic_DNA"/>
</dbReference>
<organism evidence="2 3">
    <name type="scientific">Phyllosticta capitalensis</name>
    <dbReference type="NCBI Taxonomy" id="121624"/>
    <lineage>
        <taxon>Eukaryota</taxon>
        <taxon>Fungi</taxon>
        <taxon>Dikarya</taxon>
        <taxon>Ascomycota</taxon>
        <taxon>Pezizomycotina</taxon>
        <taxon>Dothideomycetes</taxon>
        <taxon>Dothideomycetes incertae sedis</taxon>
        <taxon>Botryosphaeriales</taxon>
        <taxon>Phyllostictaceae</taxon>
        <taxon>Phyllosticta</taxon>
    </lineage>
</organism>
<reference evidence="2 3" key="1">
    <citation type="submission" date="2024-04" db="EMBL/GenBank/DDBJ databases">
        <title>Phyllosticta paracitricarpa is synonymous to the EU quarantine fungus P. citricarpa based on phylogenomic analyses.</title>
        <authorList>
            <consortium name="Lawrence Berkeley National Laboratory"/>
            <person name="Van Ingen-Buijs V.A."/>
            <person name="Van Westerhoven A.C."/>
            <person name="Haridas S."/>
            <person name="Skiadas P."/>
            <person name="Martin F."/>
            <person name="Groenewald J.Z."/>
            <person name="Crous P.W."/>
            <person name="Seidl M.F."/>
        </authorList>
    </citation>
    <scope>NUCLEOTIDE SEQUENCE [LARGE SCALE GENOMIC DNA]</scope>
    <source>
        <strain evidence="2 3">CBS 123374</strain>
    </source>
</reference>
<comment type="caution">
    <text evidence="2">The sequence shown here is derived from an EMBL/GenBank/DDBJ whole genome shotgun (WGS) entry which is preliminary data.</text>
</comment>
<evidence type="ECO:0000313" key="2">
    <source>
        <dbReference type="EMBL" id="KAK8235654.1"/>
    </source>
</evidence>
<feature type="region of interest" description="Disordered" evidence="1">
    <location>
        <begin position="218"/>
        <end position="242"/>
    </location>
</feature>
<feature type="compositionally biased region" description="Polar residues" evidence="1">
    <location>
        <begin position="226"/>
        <end position="235"/>
    </location>
</feature>
<proteinExistence type="predicted"/>
<feature type="compositionally biased region" description="Polar residues" evidence="1">
    <location>
        <begin position="75"/>
        <end position="85"/>
    </location>
</feature>
<evidence type="ECO:0000313" key="3">
    <source>
        <dbReference type="Proteomes" id="UP001492380"/>
    </source>
</evidence>
<protein>
    <submittedName>
        <fullName evidence="2">Uncharacterized protein</fullName>
    </submittedName>
</protein>